<dbReference type="InterPro" id="IPR058781">
    <property type="entry name" value="HH_AprE-like"/>
</dbReference>
<sequence>MKARLKAWLQDRMLRARARSNPWFERLMDWAAARDLSDRTDFAMDADWAILEQKPNRPRVFVWTLLALAVCAVLWAALARVDEVSRGEGKVIPSGQNQHLQSLDGGVVSEILVKEGQVVKKGQLLLKVDNTRFVSSLRENQAQYLSLLAKAARLRAITEQTPFEMPAQVIQEAPEVAAQERGLYESSRLELEASVSIARQQLTQRQQELSEVRARASQAAQSYDLTAKELAVTRPLKDVGAVSDVDLMRLERDVARYRGEREQANAQIPKIQAAITEASRKIEEVELTFRNKASSELSETMGKLNSLSEGSVALEDKVRLSEIRSPVNGEVKRLYLNTIGGVVQPGKDIVEIVPLDDSLLLETRISPRDIAFLHPGQRAVVRYTAYDYTVYGGMEGEVENIGADTITDDKGNAFYIVKVRTKGSRLGEQKLPIMPGMVAQVDIMTGKKTILSYLLKPVLRAKATALTER</sequence>
<accession>A0A248LNI6</accession>
<name>A0A248LNI6_9NEIS</name>
<evidence type="ECO:0000313" key="13">
    <source>
        <dbReference type="EMBL" id="ASJ25926.1"/>
    </source>
</evidence>
<feature type="domain" description="AprE-like beta-barrel" evidence="12">
    <location>
        <begin position="359"/>
        <end position="446"/>
    </location>
</feature>
<evidence type="ECO:0000256" key="8">
    <source>
        <dbReference type="ARBA" id="ARBA00023136"/>
    </source>
</evidence>
<keyword evidence="5 9" id="KW-0997">Cell inner membrane</keyword>
<dbReference type="RefSeq" id="WP_088861606.1">
    <property type="nucleotide sequence ID" value="NZ_CP022115.1"/>
</dbReference>
<feature type="transmembrane region" description="Helical" evidence="9">
    <location>
        <begin position="60"/>
        <end position="78"/>
    </location>
</feature>
<keyword evidence="4 9" id="KW-1003">Cell membrane</keyword>
<keyword evidence="3 9" id="KW-0813">Transport</keyword>
<evidence type="ECO:0000256" key="3">
    <source>
        <dbReference type="ARBA" id="ARBA00022448"/>
    </source>
</evidence>
<dbReference type="Pfam" id="PF25994">
    <property type="entry name" value="HH_AprE"/>
    <property type="match status" value="1"/>
</dbReference>
<evidence type="ECO:0000259" key="11">
    <source>
        <dbReference type="Pfam" id="PF25994"/>
    </source>
</evidence>
<gene>
    <name evidence="13" type="ORF">LHGZ1_3095</name>
</gene>
<dbReference type="GO" id="GO:0005886">
    <property type="term" value="C:plasma membrane"/>
    <property type="evidence" value="ECO:0007669"/>
    <property type="project" value="UniProtKB-SubCell"/>
</dbReference>
<dbReference type="Proteomes" id="UP000197424">
    <property type="component" value="Chromosome"/>
</dbReference>
<dbReference type="InterPro" id="IPR058982">
    <property type="entry name" value="Beta-barrel_AprE"/>
</dbReference>
<evidence type="ECO:0000256" key="4">
    <source>
        <dbReference type="ARBA" id="ARBA00022475"/>
    </source>
</evidence>
<evidence type="ECO:0000256" key="9">
    <source>
        <dbReference type="RuleBase" id="RU365093"/>
    </source>
</evidence>
<protein>
    <recommendedName>
        <fullName evidence="9">Membrane fusion protein (MFP) family protein</fullName>
    </recommendedName>
</protein>
<comment type="subcellular location">
    <subcellularLocation>
        <location evidence="1 9">Cell inner membrane</location>
        <topology evidence="1 9">Single-pass membrane protein</topology>
    </subcellularLocation>
</comment>
<proteinExistence type="inferred from homology"/>
<dbReference type="PANTHER" id="PTHR30386">
    <property type="entry name" value="MEMBRANE FUSION SUBUNIT OF EMRAB-TOLC MULTIDRUG EFFLUX PUMP"/>
    <property type="match status" value="1"/>
</dbReference>
<dbReference type="AlphaFoldDB" id="A0A248LNI6"/>
<dbReference type="PANTHER" id="PTHR30386:SF26">
    <property type="entry name" value="TRANSPORT PROTEIN COMB"/>
    <property type="match status" value="1"/>
</dbReference>
<dbReference type="InterPro" id="IPR010129">
    <property type="entry name" value="T1SS_HlyD"/>
</dbReference>
<keyword evidence="8 9" id="KW-0472">Membrane</keyword>
<keyword evidence="10" id="KW-0175">Coiled coil</keyword>
<dbReference type="PRINTS" id="PR01490">
    <property type="entry name" value="RTXTOXIND"/>
</dbReference>
<dbReference type="PROSITE" id="PS00543">
    <property type="entry name" value="HLYD_FAMILY"/>
    <property type="match status" value="1"/>
</dbReference>
<keyword evidence="7 9" id="KW-1133">Transmembrane helix</keyword>
<evidence type="ECO:0000256" key="7">
    <source>
        <dbReference type="ARBA" id="ARBA00022989"/>
    </source>
</evidence>
<reference evidence="14" key="1">
    <citation type="submission" date="2017-06" db="EMBL/GenBank/DDBJ databases">
        <title>Whole genome sequence of Laribacter hongkongensis LHGZ1.</title>
        <authorList>
            <person name="Chen D."/>
            <person name="Wu H."/>
            <person name="Chen J."/>
        </authorList>
    </citation>
    <scope>NUCLEOTIDE SEQUENCE [LARGE SCALE GENOMIC DNA]</scope>
    <source>
        <strain evidence="14">LHGZ1</strain>
    </source>
</reference>
<evidence type="ECO:0000256" key="2">
    <source>
        <dbReference type="ARBA" id="ARBA00009477"/>
    </source>
</evidence>
<evidence type="ECO:0000259" key="12">
    <source>
        <dbReference type="Pfam" id="PF26002"/>
    </source>
</evidence>
<evidence type="ECO:0000256" key="5">
    <source>
        <dbReference type="ARBA" id="ARBA00022519"/>
    </source>
</evidence>
<dbReference type="NCBIfam" id="TIGR01843">
    <property type="entry name" value="type_I_hlyD"/>
    <property type="match status" value="1"/>
</dbReference>
<organism evidence="13 14">
    <name type="scientific">Laribacter hongkongensis</name>
    <dbReference type="NCBI Taxonomy" id="168471"/>
    <lineage>
        <taxon>Bacteria</taxon>
        <taxon>Pseudomonadati</taxon>
        <taxon>Pseudomonadota</taxon>
        <taxon>Betaproteobacteria</taxon>
        <taxon>Neisseriales</taxon>
        <taxon>Aquaspirillaceae</taxon>
        <taxon>Laribacter</taxon>
    </lineage>
</organism>
<dbReference type="InterPro" id="IPR006144">
    <property type="entry name" value="Secretion_HlyD_CS"/>
</dbReference>
<evidence type="ECO:0000313" key="14">
    <source>
        <dbReference type="Proteomes" id="UP000197424"/>
    </source>
</evidence>
<evidence type="ECO:0000256" key="6">
    <source>
        <dbReference type="ARBA" id="ARBA00022692"/>
    </source>
</evidence>
<dbReference type="EMBL" id="CP022115">
    <property type="protein sequence ID" value="ASJ25926.1"/>
    <property type="molecule type" value="Genomic_DNA"/>
</dbReference>
<dbReference type="GO" id="GO:0009306">
    <property type="term" value="P:protein secretion"/>
    <property type="evidence" value="ECO:0007669"/>
    <property type="project" value="InterPro"/>
</dbReference>
<comment type="similarity">
    <text evidence="2 9">Belongs to the membrane fusion protein (MFP) (TC 8.A.1) family.</text>
</comment>
<dbReference type="SUPFAM" id="SSF111369">
    <property type="entry name" value="HlyD-like secretion proteins"/>
    <property type="match status" value="1"/>
</dbReference>
<keyword evidence="6 9" id="KW-0812">Transmembrane</keyword>
<dbReference type="OrthoDB" id="9775513at2"/>
<evidence type="ECO:0000256" key="1">
    <source>
        <dbReference type="ARBA" id="ARBA00004377"/>
    </source>
</evidence>
<feature type="coiled-coil region" evidence="10">
    <location>
        <begin position="247"/>
        <end position="281"/>
    </location>
</feature>
<feature type="domain" description="AprE-like long alpha-helical hairpin" evidence="11">
    <location>
        <begin position="135"/>
        <end position="316"/>
    </location>
</feature>
<dbReference type="Pfam" id="PF26002">
    <property type="entry name" value="Beta-barrel_AprE"/>
    <property type="match status" value="1"/>
</dbReference>
<dbReference type="InterPro" id="IPR050739">
    <property type="entry name" value="MFP"/>
</dbReference>
<evidence type="ECO:0000256" key="10">
    <source>
        <dbReference type="SAM" id="Coils"/>
    </source>
</evidence>
<dbReference type="Gene3D" id="2.40.30.170">
    <property type="match status" value="1"/>
</dbReference>
<dbReference type="Gene3D" id="2.40.50.100">
    <property type="match status" value="1"/>
</dbReference>